<keyword evidence="2" id="KW-0812">Transmembrane</keyword>
<keyword evidence="4" id="KW-1185">Reference proteome</keyword>
<reference evidence="3 4" key="1">
    <citation type="journal article" date="2021" name="Elife">
        <title>Chloroplast acquisition without the gene transfer in kleptoplastic sea slugs, Plakobranchus ocellatus.</title>
        <authorList>
            <person name="Maeda T."/>
            <person name="Takahashi S."/>
            <person name="Yoshida T."/>
            <person name="Shimamura S."/>
            <person name="Takaki Y."/>
            <person name="Nagai Y."/>
            <person name="Toyoda A."/>
            <person name="Suzuki Y."/>
            <person name="Arimoto A."/>
            <person name="Ishii H."/>
            <person name="Satoh N."/>
            <person name="Nishiyama T."/>
            <person name="Hasebe M."/>
            <person name="Maruyama T."/>
            <person name="Minagawa J."/>
            <person name="Obokata J."/>
            <person name="Shigenobu S."/>
        </authorList>
    </citation>
    <scope>NUCLEOTIDE SEQUENCE [LARGE SCALE GENOMIC DNA]</scope>
</reference>
<evidence type="ECO:0000313" key="3">
    <source>
        <dbReference type="EMBL" id="GFO35701.1"/>
    </source>
</evidence>
<keyword evidence="2" id="KW-1133">Transmembrane helix</keyword>
<organism evidence="3 4">
    <name type="scientific">Plakobranchus ocellatus</name>
    <dbReference type="NCBI Taxonomy" id="259542"/>
    <lineage>
        <taxon>Eukaryota</taxon>
        <taxon>Metazoa</taxon>
        <taxon>Spiralia</taxon>
        <taxon>Lophotrochozoa</taxon>
        <taxon>Mollusca</taxon>
        <taxon>Gastropoda</taxon>
        <taxon>Heterobranchia</taxon>
        <taxon>Euthyneura</taxon>
        <taxon>Panpulmonata</taxon>
        <taxon>Sacoglossa</taxon>
        <taxon>Placobranchoidea</taxon>
        <taxon>Plakobranchidae</taxon>
        <taxon>Plakobranchus</taxon>
    </lineage>
</organism>
<evidence type="ECO:0000256" key="1">
    <source>
        <dbReference type="SAM" id="MobiDB-lite"/>
    </source>
</evidence>
<sequence>MRLNQLRSSSEHRRRSCGSVTGTADPGTIYMTQEGYIGHVEDRRRSLAEPLIQAGVQKSSDMKRRSSSLVPSSGRVYSNRIIQQTSGFRVKSFPPLNLCDSDMTDGLHDSLPTKQMEESYELNAYRIKIIIACFVIILLVSLFMLYRRAIGQSSLGASM</sequence>
<feature type="region of interest" description="Disordered" evidence="1">
    <location>
        <begin position="1"/>
        <end position="25"/>
    </location>
</feature>
<comment type="caution">
    <text evidence="3">The sequence shown here is derived from an EMBL/GenBank/DDBJ whole genome shotgun (WGS) entry which is preliminary data.</text>
</comment>
<dbReference type="EMBL" id="BLXT01007004">
    <property type="protein sequence ID" value="GFO35701.1"/>
    <property type="molecule type" value="Genomic_DNA"/>
</dbReference>
<accession>A0AAV4CVI2</accession>
<name>A0AAV4CVI2_9GAST</name>
<keyword evidence="2" id="KW-0472">Membrane</keyword>
<dbReference type="AlphaFoldDB" id="A0AAV4CVI2"/>
<evidence type="ECO:0008006" key="5">
    <source>
        <dbReference type="Google" id="ProtNLM"/>
    </source>
</evidence>
<dbReference type="Proteomes" id="UP000735302">
    <property type="component" value="Unassembled WGS sequence"/>
</dbReference>
<protein>
    <recommendedName>
        <fullName evidence="5">LEM domain-containing protein</fullName>
    </recommendedName>
</protein>
<feature type="transmembrane region" description="Helical" evidence="2">
    <location>
        <begin position="125"/>
        <end position="146"/>
    </location>
</feature>
<evidence type="ECO:0000256" key="2">
    <source>
        <dbReference type="SAM" id="Phobius"/>
    </source>
</evidence>
<gene>
    <name evidence="3" type="ORF">PoB_006220600</name>
</gene>
<evidence type="ECO:0000313" key="4">
    <source>
        <dbReference type="Proteomes" id="UP000735302"/>
    </source>
</evidence>
<proteinExistence type="predicted"/>